<evidence type="ECO:0000313" key="3">
    <source>
        <dbReference type="EMBL" id="MBA2132262.1"/>
    </source>
</evidence>
<dbReference type="PROSITE" id="PS50943">
    <property type="entry name" value="HTH_CROC1"/>
    <property type="match status" value="1"/>
</dbReference>
<dbReference type="SUPFAM" id="SSF47413">
    <property type="entry name" value="lambda repressor-like DNA-binding domains"/>
    <property type="match status" value="1"/>
</dbReference>
<evidence type="ECO:0000259" key="2">
    <source>
        <dbReference type="PROSITE" id="PS50943"/>
    </source>
</evidence>
<dbReference type="PANTHER" id="PTHR46797">
    <property type="entry name" value="HTH-TYPE TRANSCRIPTIONAL REGULATOR"/>
    <property type="match status" value="1"/>
</dbReference>
<dbReference type="PANTHER" id="PTHR46797:SF19">
    <property type="entry name" value="BLL2473 PROTEIN"/>
    <property type="match status" value="1"/>
</dbReference>
<dbReference type="InterPro" id="IPR050807">
    <property type="entry name" value="TransReg_Diox_bact_type"/>
</dbReference>
<sequence length="184" mass="20820">MGEEIRQLAARIKEIREIEGLSSEQLAADLEITPELYLSYESGEEDIPVGILYRIARRFKLELSALLTGEEPRLRSYAITRKGRGVSVERRKAYKYQSLAYNYIDKKAEPFLVTVEPKPDTQPVELNSHPGQEFNYVLSGTLQVFIDGYEVVLYPGDSIYFDSGIEHGMKALNGEPAQFLAVII</sequence>
<dbReference type="InterPro" id="IPR010982">
    <property type="entry name" value="Lambda_DNA-bd_dom_sf"/>
</dbReference>
<protein>
    <submittedName>
        <fullName evidence="3">Cupin domain-containing protein</fullName>
    </submittedName>
</protein>
<dbReference type="GO" id="GO:0003677">
    <property type="term" value="F:DNA binding"/>
    <property type="evidence" value="ECO:0007669"/>
    <property type="project" value="UniProtKB-KW"/>
</dbReference>
<gene>
    <name evidence="3" type="ORF">G5B42_01680</name>
</gene>
<dbReference type="SMART" id="SM00530">
    <property type="entry name" value="HTH_XRE"/>
    <property type="match status" value="1"/>
</dbReference>
<dbReference type="CDD" id="cd00093">
    <property type="entry name" value="HTH_XRE"/>
    <property type="match status" value="1"/>
</dbReference>
<dbReference type="CDD" id="cd02209">
    <property type="entry name" value="cupin_XRE_C"/>
    <property type="match status" value="1"/>
</dbReference>
<dbReference type="Proteomes" id="UP000657177">
    <property type="component" value="Unassembled WGS sequence"/>
</dbReference>
<organism evidence="3 4">
    <name type="scientific">Capillibacterium thermochitinicola</name>
    <dbReference type="NCBI Taxonomy" id="2699427"/>
    <lineage>
        <taxon>Bacteria</taxon>
        <taxon>Bacillati</taxon>
        <taxon>Bacillota</taxon>
        <taxon>Capillibacterium</taxon>
    </lineage>
</organism>
<evidence type="ECO:0000256" key="1">
    <source>
        <dbReference type="ARBA" id="ARBA00023125"/>
    </source>
</evidence>
<dbReference type="Pfam" id="PF12844">
    <property type="entry name" value="HTH_19"/>
    <property type="match status" value="1"/>
</dbReference>
<dbReference type="GO" id="GO:0003700">
    <property type="term" value="F:DNA-binding transcription factor activity"/>
    <property type="evidence" value="ECO:0007669"/>
    <property type="project" value="TreeGrafter"/>
</dbReference>
<reference evidence="3" key="1">
    <citation type="submission" date="2020-06" db="EMBL/GenBank/DDBJ databases">
        <title>Novel chitinolytic bacterium.</title>
        <authorList>
            <person name="Ungkulpasvich U."/>
            <person name="Kosugi A."/>
            <person name="Uke A."/>
        </authorList>
    </citation>
    <scope>NUCLEOTIDE SEQUENCE</scope>
    <source>
        <strain evidence="3">UUS1-1</strain>
    </source>
</reference>
<dbReference type="InterPro" id="IPR013096">
    <property type="entry name" value="Cupin_2"/>
</dbReference>
<keyword evidence="4" id="KW-1185">Reference proteome</keyword>
<dbReference type="Pfam" id="PF07883">
    <property type="entry name" value="Cupin_2"/>
    <property type="match status" value="1"/>
</dbReference>
<dbReference type="InterPro" id="IPR011051">
    <property type="entry name" value="RmlC_Cupin_sf"/>
</dbReference>
<feature type="domain" description="HTH cro/C1-type" evidence="2">
    <location>
        <begin position="12"/>
        <end position="66"/>
    </location>
</feature>
<dbReference type="AlphaFoldDB" id="A0A8J6I0W1"/>
<dbReference type="Gene3D" id="2.60.120.10">
    <property type="entry name" value="Jelly Rolls"/>
    <property type="match status" value="1"/>
</dbReference>
<name>A0A8J6I0W1_9FIRM</name>
<dbReference type="EMBL" id="JAAKDE010000003">
    <property type="protein sequence ID" value="MBA2132262.1"/>
    <property type="molecule type" value="Genomic_DNA"/>
</dbReference>
<dbReference type="InterPro" id="IPR014710">
    <property type="entry name" value="RmlC-like_jellyroll"/>
</dbReference>
<accession>A0A8J6I0W1</accession>
<evidence type="ECO:0000313" key="4">
    <source>
        <dbReference type="Proteomes" id="UP000657177"/>
    </source>
</evidence>
<dbReference type="Gene3D" id="1.10.260.40">
    <property type="entry name" value="lambda repressor-like DNA-binding domains"/>
    <property type="match status" value="1"/>
</dbReference>
<proteinExistence type="predicted"/>
<dbReference type="SUPFAM" id="SSF51182">
    <property type="entry name" value="RmlC-like cupins"/>
    <property type="match status" value="1"/>
</dbReference>
<comment type="caution">
    <text evidence="3">The sequence shown here is derived from an EMBL/GenBank/DDBJ whole genome shotgun (WGS) entry which is preliminary data.</text>
</comment>
<dbReference type="InterPro" id="IPR001387">
    <property type="entry name" value="Cro/C1-type_HTH"/>
</dbReference>
<dbReference type="RefSeq" id="WP_181338716.1">
    <property type="nucleotide sequence ID" value="NZ_JAAKDE010000003.1"/>
</dbReference>
<keyword evidence="1" id="KW-0238">DNA-binding</keyword>
<dbReference type="GO" id="GO:0005829">
    <property type="term" value="C:cytosol"/>
    <property type="evidence" value="ECO:0007669"/>
    <property type="project" value="TreeGrafter"/>
</dbReference>